<dbReference type="PROSITE" id="PS50923">
    <property type="entry name" value="SUSHI"/>
    <property type="match status" value="2"/>
</dbReference>
<evidence type="ECO:0000256" key="4">
    <source>
        <dbReference type="PROSITE-ProRule" id="PRU00302"/>
    </source>
</evidence>
<dbReference type="STRING" id="9545.ENSMNEP00000001626"/>
<feature type="chain" id="PRO_5014455048" description="Sushi domain-containing protein" evidence="5">
    <location>
        <begin position="19"/>
        <end position="206"/>
    </location>
</feature>
<organism evidence="7 8">
    <name type="scientific">Macaca nemestrina</name>
    <name type="common">Pig-tailed macaque</name>
    <dbReference type="NCBI Taxonomy" id="9545"/>
    <lineage>
        <taxon>Eukaryota</taxon>
        <taxon>Metazoa</taxon>
        <taxon>Chordata</taxon>
        <taxon>Craniata</taxon>
        <taxon>Vertebrata</taxon>
        <taxon>Euteleostomi</taxon>
        <taxon>Mammalia</taxon>
        <taxon>Eutheria</taxon>
        <taxon>Euarchontoglires</taxon>
        <taxon>Primates</taxon>
        <taxon>Haplorrhini</taxon>
        <taxon>Catarrhini</taxon>
        <taxon>Cercopithecidae</taxon>
        <taxon>Cercopithecinae</taxon>
        <taxon>Macaca</taxon>
    </lineage>
</organism>
<feature type="domain" description="Sushi" evidence="6">
    <location>
        <begin position="144"/>
        <end position="205"/>
    </location>
</feature>
<dbReference type="FunFam" id="2.10.70.10:FF:000041">
    <property type="entry name" value="Complement factor H"/>
    <property type="match status" value="2"/>
</dbReference>
<dbReference type="InterPro" id="IPR035976">
    <property type="entry name" value="Sushi/SCR/CCP_sf"/>
</dbReference>
<dbReference type="PANTHER" id="PTHR45785">
    <property type="entry name" value="COMPLEMENT FACTOR H-RELATED"/>
    <property type="match status" value="1"/>
</dbReference>
<dbReference type="PANTHER" id="PTHR45785:SF4">
    <property type="entry name" value="COMPLEMENT FACTOR H-RELATED PROTEIN 3-RELATED"/>
    <property type="match status" value="1"/>
</dbReference>
<dbReference type="Proteomes" id="UP000233120">
    <property type="component" value="Unassembled WGS sequence"/>
</dbReference>
<evidence type="ECO:0000256" key="5">
    <source>
        <dbReference type="SAM" id="SignalP"/>
    </source>
</evidence>
<evidence type="ECO:0000313" key="7">
    <source>
        <dbReference type="Ensembl" id="ENSMNEP00000001626.1"/>
    </source>
</evidence>
<accession>A0A2K6AR52</accession>
<evidence type="ECO:0000313" key="8">
    <source>
        <dbReference type="Proteomes" id="UP000233120"/>
    </source>
</evidence>
<dbReference type="OMA" id="QVRPCHF"/>
<dbReference type="Ensembl" id="ENSMNET00000007963.1">
    <property type="protein sequence ID" value="ENSMNEP00000001626.1"/>
    <property type="gene ID" value="ENSMNEG00000007300.1"/>
</dbReference>
<proteinExistence type="predicted"/>
<dbReference type="SMART" id="SM00032">
    <property type="entry name" value="CCP"/>
    <property type="match status" value="3"/>
</dbReference>
<keyword evidence="3" id="KW-1015">Disulfide bond</keyword>
<dbReference type="Gene3D" id="2.10.70.10">
    <property type="entry name" value="Complement Module, domain 1"/>
    <property type="match status" value="3"/>
</dbReference>
<reference evidence="7" key="1">
    <citation type="submission" date="2025-08" db="UniProtKB">
        <authorList>
            <consortium name="Ensembl"/>
        </authorList>
    </citation>
    <scope>IDENTIFICATION</scope>
</reference>
<comment type="caution">
    <text evidence="4">Lacks conserved residue(s) required for the propagation of feature annotation.</text>
</comment>
<evidence type="ECO:0000259" key="6">
    <source>
        <dbReference type="PROSITE" id="PS50923"/>
    </source>
</evidence>
<dbReference type="GO" id="GO:0005615">
    <property type="term" value="C:extracellular space"/>
    <property type="evidence" value="ECO:0007669"/>
    <property type="project" value="TreeGrafter"/>
</dbReference>
<evidence type="ECO:0000256" key="3">
    <source>
        <dbReference type="ARBA" id="ARBA00023157"/>
    </source>
</evidence>
<name>A0A2K6AR52_MACNE</name>
<dbReference type="Pfam" id="PF00084">
    <property type="entry name" value="Sushi"/>
    <property type="match status" value="3"/>
</dbReference>
<keyword evidence="2 5" id="KW-0732">Signal</keyword>
<dbReference type="CDD" id="cd00033">
    <property type="entry name" value="CCP"/>
    <property type="match status" value="2"/>
</dbReference>
<evidence type="ECO:0000256" key="2">
    <source>
        <dbReference type="ARBA" id="ARBA00022729"/>
    </source>
</evidence>
<sequence>MLLLINIILTLWVSRANGQVRPCHFPDIKHGGLYYESMRRPYFPVPVGKYFSYHCDESFETPSGSYWDYIHCTQDGWSPAVPCLRKCYFPYLENGYNENNRRKFVQGNSIEVACHPGYGLPNEQTTVNCTENGWSPPPRCIRVKTCSKSNIDIENGFISESQYIYALNKQAKYQCKLGYITADGETSGSITCRKNGWSAQPTCISK</sequence>
<keyword evidence="8" id="KW-1185">Reference proteome</keyword>
<dbReference type="InterPro" id="IPR000436">
    <property type="entry name" value="Sushi_SCR_CCP_dom"/>
</dbReference>
<dbReference type="SUPFAM" id="SSF57535">
    <property type="entry name" value="Complement control module/SCR domain"/>
    <property type="match status" value="3"/>
</dbReference>
<feature type="domain" description="Sushi" evidence="6">
    <location>
        <begin position="85"/>
        <end position="142"/>
    </location>
</feature>
<reference evidence="7" key="2">
    <citation type="submission" date="2025-09" db="UniProtKB">
        <authorList>
            <consortium name="Ensembl"/>
        </authorList>
    </citation>
    <scope>IDENTIFICATION</scope>
</reference>
<feature type="signal peptide" evidence="5">
    <location>
        <begin position="1"/>
        <end position="18"/>
    </location>
</feature>
<dbReference type="FunFam" id="2.10.70.10:FF:000054">
    <property type="entry name" value="Complement inhibitory factor H"/>
    <property type="match status" value="1"/>
</dbReference>
<dbReference type="InterPro" id="IPR051503">
    <property type="entry name" value="ComplSys_Reg/VirEntry_Med"/>
</dbReference>
<protein>
    <recommendedName>
        <fullName evidence="6">Sushi domain-containing protein</fullName>
    </recommendedName>
</protein>
<keyword evidence="1 4" id="KW-0768">Sushi</keyword>
<dbReference type="GeneTree" id="ENSGT00940000163274"/>
<dbReference type="Bgee" id="ENSMNEG00000007300">
    <property type="expression patterns" value="Expressed in liver and 9 other cell types or tissues"/>
</dbReference>
<dbReference type="GO" id="GO:0001851">
    <property type="term" value="F:complement component C3b binding"/>
    <property type="evidence" value="ECO:0007669"/>
    <property type="project" value="TreeGrafter"/>
</dbReference>
<dbReference type="GO" id="GO:0006956">
    <property type="term" value="P:complement activation"/>
    <property type="evidence" value="ECO:0007669"/>
    <property type="project" value="TreeGrafter"/>
</dbReference>
<evidence type="ECO:0000256" key="1">
    <source>
        <dbReference type="ARBA" id="ARBA00022659"/>
    </source>
</evidence>
<dbReference type="AlphaFoldDB" id="A0A2K6AR52"/>